<evidence type="ECO:0000313" key="1">
    <source>
        <dbReference type="EMBL" id="PIT92159.1"/>
    </source>
</evidence>
<proteinExistence type="predicted"/>
<evidence type="ECO:0000313" key="2">
    <source>
        <dbReference type="Proteomes" id="UP000228635"/>
    </source>
</evidence>
<organism evidence="1 2">
    <name type="scientific">Candidatus Harrisonbacteria bacterium CG10_big_fil_rev_8_21_14_0_10_42_17</name>
    <dbReference type="NCBI Taxonomy" id="1974584"/>
    <lineage>
        <taxon>Bacteria</taxon>
        <taxon>Candidatus Harrisoniibacteriota</taxon>
    </lineage>
</organism>
<gene>
    <name evidence="1" type="ORF">COU08_03690</name>
</gene>
<dbReference type="Proteomes" id="UP000228635">
    <property type="component" value="Unassembled WGS sequence"/>
</dbReference>
<reference evidence="2" key="1">
    <citation type="submission" date="2017-09" db="EMBL/GenBank/DDBJ databases">
        <title>Depth-based differentiation of microbial function through sediment-hosted aquifers and enrichment of novel symbionts in the deep terrestrial subsurface.</title>
        <authorList>
            <person name="Probst A.J."/>
            <person name="Ladd B."/>
            <person name="Jarett J.K."/>
            <person name="Geller-Mcgrath D.E."/>
            <person name="Sieber C.M.K."/>
            <person name="Emerson J.B."/>
            <person name="Anantharaman K."/>
            <person name="Thomas B.C."/>
            <person name="Malmstrom R."/>
            <person name="Stieglmeier M."/>
            <person name="Klingl A."/>
            <person name="Woyke T."/>
            <person name="Ryan C.M."/>
            <person name="Banfield J.F."/>
        </authorList>
    </citation>
    <scope>NUCLEOTIDE SEQUENCE [LARGE SCALE GENOMIC DNA]</scope>
</reference>
<sequence>MIWRRAVRTVEAITLTFSISSSTTISNEEQGVGRAKCGMVRPATFFIFSSRPQGGVGGGMMLKEVLLTFVYVGEDGEEVDIEARVHRTFGQYEWRQWGAKDAIL</sequence>
<comment type="caution">
    <text evidence="1">The sequence shown here is derived from an EMBL/GenBank/DDBJ whole genome shotgun (WGS) entry which is preliminary data.</text>
</comment>
<accession>A0A2M6WH77</accession>
<name>A0A2M6WH77_9BACT</name>
<protein>
    <submittedName>
        <fullName evidence="1">Uncharacterized protein</fullName>
    </submittedName>
</protein>
<dbReference type="AlphaFoldDB" id="A0A2M6WH77"/>
<dbReference type="EMBL" id="PFBA01000032">
    <property type="protein sequence ID" value="PIT92159.1"/>
    <property type="molecule type" value="Genomic_DNA"/>
</dbReference>